<dbReference type="Proteomes" id="UP000027222">
    <property type="component" value="Unassembled WGS sequence"/>
</dbReference>
<sequence>MVDQALNRVIGYGATVDEISMLIRRGQFGMDGLCCWLEKCVSTLRIEEVLLENKVNRLVEAMRLAIAVSRENIPRIKSLMAAAQRAGASVFSILDRIKRAAQRTYSPKGYEEAEYQLSYLIYKIGGRAAANIAHRALGIPSIDTSKEHVATSPLISSSRFPTAAELIANVLTCFGNNSQDPTSTIAPATRRITKGMTMQVNELKIQERLRWDPTSNHILGVCREHTSDREYPLSLEFRAMHQADVLLTGLQSNKVHLATEATVIGASILSVNPNEYTTKAFAISGIYNMGSDGDSCRRRALINITLIRKLNPSSPIYPLLSPLSLLNLSVGDDDITCDFDWKHVFKRFRNTDLRIKGFSVDGVAITTSVIKSHLVEEGMSPSAADVLLAPNDRQDVILMIKLLHAIALLSPLESSSRPLHQSSRRVLCLVGRIYFNLLTAYLDVNLSLNEQLVRLSTAAHLILAIYHTDKGEFIPVQTCFDVMCMIKNIYFSVAKTQVDDPAGSFWIILLGTDGLEKVFGQVRTMVGNDTHADQLQLTNRIDGAVQCVKILENHPEWGGQSRRLTLKPLSSNPDEISSAYDHISPKSWRGDVRVQNVVLAGCWSSGRREAEKRLQEAQLAPPFSDMESKGGKKVHKATILRLYSNPFAVSDSKDRLKRVRGFSQYDESAREASISLLASDMDSPETDDKIHVQDPALILLRCNKKWSGAFEARSTFQNAEGRWVEPINPGIQLASRGQNTGKDTYTFRSSELRGIAFILQQRLAGDFHRLPEVPQTPSFPYRSVEGHACFVCEKNVDGDINDEVDLDTCRACRNRKVVLSSLSGPALVAHMGAHILHDVRLKDAVGPCGFCLNEGTLCTIKLITNSKGSRIDMKDSRCPSLRKITIKSAAKYSKESPCTNHPLACPLCPKSSPAVWKYNLSSHITSHHPTANVDLYKDSFKLASEEITLMKGIYQTVPRTSKKKNQTASLPISDGHSTRMALCEINGDDSETNEPEFSEEEVDEDEELQESDDLPPADTRILSEIPASQMQGLTEDIEPSRLRKRRLADDDGIQNVCEDDGCGADIAERDLLRCDAPGCALTYHLSCQGLFEKPTGGWFCDDECKKNAGFRGGSGRKRRRRGEK</sequence>
<feature type="compositionally biased region" description="Acidic residues" evidence="1">
    <location>
        <begin position="987"/>
        <end position="1015"/>
    </location>
</feature>
<evidence type="ECO:0000256" key="1">
    <source>
        <dbReference type="SAM" id="MobiDB-lite"/>
    </source>
</evidence>
<evidence type="ECO:0008006" key="4">
    <source>
        <dbReference type="Google" id="ProtNLM"/>
    </source>
</evidence>
<dbReference type="OrthoDB" id="2691851at2759"/>
<gene>
    <name evidence="2" type="ORF">GALMADRAFT_91766</name>
</gene>
<evidence type="ECO:0000313" key="2">
    <source>
        <dbReference type="EMBL" id="KDR81053.1"/>
    </source>
</evidence>
<organism evidence="2 3">
    <name type="scientific">Galerina marginata (strain CBS 339.88)</name>
    <dbReference type="NCBI Taxonomy" id="685588"/>
    <lineage>
        <taxon>Eukaryota</taxon>
        <taxon>Fungi</taxon>
        <taxon>Dikarya</taxon>
        <taxon>Basidiomycota</taxon>
        <taxon>Agaricomycotina</taxon>
        <taxon>Agaricomycetes</taxon>
        <taxon>Agaricomycetidae</taxon>
        <taxon>Agaricales</taxon>
        <taxon>Agaricineae</taxon>
        <taxon>Strophariaceae</taxon>
        <taxon>Galerina</taxon>
    </lineage>
</organism>
<dbReference type="EMBL" id="KL142371">
    <property type="protein sequence ID" value="KDR81053.1"/>
    <property type="molecule type" value="Genomic_DNA"/>
</dbReference>
<dbReference type="SUPFAM" id="SSF57903">
    <property type="entry name" value="FYVE/PHD zinc finger"/>
    <property type="match status" value="1"/>
</dbReference>
<dbReference type="HOGENOM" id="CLU_002907_1_0_1"/>
<keyword evidence="3" id="KW-1185">Reference proteome</keyword>
<dbReference type="InterPro" id="IPR011011">
    <property type="entry name" value="Znf_FYVE_PHD"/>
</dbReference>
<feature type="region of interest" description="Disordered" evidence="1">
    <location>
        <begin position="987"/>
        <end position="1018"/>
    </location>
</feature>
<name>A0A067TQ06_GALM3</name>
<evidence type="ECO:0000313" key="3">
    <source>
        <dbReference type="Proteomes" id="UP000027222"/>
    </source>
</evidence>
<accession>A0A067TQ06</accession>
<proteinExistence type="predicted"/>
<protein>
    <recommendedName>
        <fullName evidence="4">Zinc finger PHD-type domain-containing protein</fullName>
    </recommendedName>
</protein>
<dbReference type="Gene3D" id="3.30.40.10">
    <property type="entry name" value="Zinc/RING finger domain, C3HC4 (zinc finger)"/>
    <property type="match status" value="1"/>
</dbReference>
<dbReference type="AlphaFoldDB" id="A0A067TQ06"/>
<dbReference type="InterPro" id="IPR013083">
    <property type="entry name" value="Znf_RING/FYVE/PHD"/>
</dbReference>
<dbReference type="STRING" id="685588.A0A067TQ06"/>
<reference evidence="3" key="1">
    <citation type="journal article" date="2014" name="Proc. Natl. Acad. Sci. U.S.A.">
        <title>Extensive sampling of basidiomycete genomes demonstrates inadequacy of the white-rot/brown-rot paradigm for wood decay fungi.</title>
        <authorList>
            <person name="Riley R."/>
            <person name="Salamov A.A."/>
            <person name="Brown D.W."/>
            <person name="Nagy L.G."/>
            <person name="Floudas D."/>
            <person name="Held B.W."/>
            <person name="Levasseur A."/>
            <person name="Lombard V."/>
            <person name="Morin E."/>
            <person name="Otillar R."/>
            <person name="Lindquist E.A."/>
            <person name="Sun H."/>
            <person name="LaButti K.M."/>
            <person name="Schmutz J."/>
            <person name="Jabbour D."/>
            <person name="Luo H."/>
            <person name="Baker S.E."/>
            <person name="Pisabarro A.G."/>
            <person name="Walton J.D."/>
            <person name="Blanchette R.A."/>
            <person name="Henrissat B."/>
            <person name="Martin F."/>
            <person name="Cullen D."/>
            <person name="Hibbett D.S."/>
            <person name="Grigoriev I.V."/>
        </authorList>
    </citation>
    <scope>NUCLEOTIDE SEQUENCE [LARGE SCALE GENOMIC DNA]</scope>
    <source>
        <strain evidence="3">CBS 339.88</strain>
    </source>
</reference>